<dbReference type="PANTHER" id="PTHR44196:SF1">
    <property type="entry name" value="DEHYDROGENASE_REDUCTASE SDR FAMILY MEMBER 7B"/>
    <property type="match status" value="1"/>
</dbReference>
<gene>
    <name evidence="4" type="ORF">CFR72_09135</name>
</gene>
<dbReference type="InterPro" id="IPR057326">
    <property type="entry name" value="KR_dom"/>
</dbReference>
<keyword evidence="2" id="KW-0560">Oxidoreductase</keyword>
<organism evidence="4 5">
    <name type="scientific">Gluconacetobacter entanii</name>
    <dbReference type="NCBI Taxonomy" id="108528"/>
    <lineage>
        <taxon>Bacteria</taxon>
        <taxon>Pseudomonadati</taxon>
        <taxon>Pseudomonadota</taxon>
        <taxon>Alphaproteobacteria</taxon>
        <taxon>Acetobacterales</taxon>
        <taxon>Acetobacteraceae</taxon>
        <taxon>Gluconacetobacter</taxon>
    </lineage>
</organism>
<dbReference type="Pfam" id="PF00106">
    <property type="entry name" value="adh_short"/>
    <property type="match status" value="1"/>
</dbReference>
<dbReference type="GO" id="GO:0016491">
    <property type="term" value="F:oxidoreductase activity"/>
    <property type="evidence" value="ECO:0007669"/>
    <property type="project" value="UniProtKB-KW"/>
</dbReference>
<dbReference type="EMBL" id="NKUF01000017">
    <property type="protein sequence ID" value="PYD63077.1"/>
    <property type="molecule type" value="Genomic_DNA"/>
</dbReference>
<protein>
    <submittedName>
        <fullName evidence="4">Short-chain dehydrogenase</fullName>
    </submittedName>
</protein>
<evidence type="ECO:0000313" key="5">
    <source>
        <dbReference type="Proteomes" id="UP000248301"/>
    </source>
</evidence>
<evidence type="ECO:0000313" key="4">
    <source>
        <dbReference type="EMBL" id="PYD63077.1"/>
    </source>
</evidence>
<dbReference type="Gene3D" id="3.40.50.720">
    <property type="entry name" value="NAD(P)-binding Rossmann-like Domain"/>
    <property type="match status" value="1"/>
</dbReference>
<evidence type="ECO:0000256" key="2">
    <source>
        <dbReference type="ARBA" id="ARBA00023002"/>
    </source>
</evidence>
<comment type="similarity">
    <text evidence="1">Belongs to the short-chain dehydrogenases/reductases (SDR) family.</text>
</comment>
<evidence type="ECO:0000256" key="1">
    <source>
        <dbReference type="ARBA" id="ARBA00006484"/>
    </source>
</evidence>
<dbReference type="OrthoDB" id="9810734at2"/>
<dbReference type="Proteomes" id="UP000248301">
    <property type="component" value="Unassembled WGS sequence"/>
</dbReference>
<dbReference type="SUPFAM" id="SSF51735">
    <property type="entry name" value="NAD(P)-binding Rossmann-fold domains"/>
    <property type="match status" value="1"/>
</dbReference>
<dbReference type="GO" id="GO:0016020">
    <property type="term" value="C:membrane"/>
    <property type="evidence" value="ECO:0007669"/>
    <property type="project" value="TreeGrafter"/>
</dbReference>
<reference evidence="4 5" key="1">
    <citation type="submission" date="2017-07" db="EMBL/GenBank/DDBJ databases">
        <title>A draft genome sequence of Gluconacetobacter entanii LTH 4560.</title>
        <authorList>
            <person name="Skraban J."/>
            <person name="Cleenwerck I."/>
            <person name="Vandamme P."/>
            <person name="Trcek J."/>
        </authorList>
    </citation>
    <scope>NUCLEOTIDE SEQUENCE [LARGE SCALE GENOMIC DNA]</scope>
    <source>
        <strain evidence="4 5">LTH 4560</strain>
    </source>
</reference>
<dbReference type="SMART" id="SM00822">
    <property type="entry name" value="PKS_KR"/>
    <property type="match status" value="1"/>
</dbReference>
<sequence>MVVQEVKFTPPLPRRHKTALVTGAGSGIGRAIAVALCNAGHHVILAGRRHAPLSALACQLGEERTTVWPVDITQATALPAFMDSLGSLDILIHSAGMFDAGKLADITPDIRRLLHAVNVHAPIHLSELLLPALRTARGQIVFINSTASLGARVTQDAYAASKHELTQEIAYFRERTRGSGIRILNVYPGRTATPMQSEVLRHEGRPGADIALLQPEDIATLIMDCLSVPRRAEVTDIVIRPTEHVDDSAE</sequence>
<dbReference type="InterPro" id="IPR002347">
    <property type="entry name" value="SDR_fam"/>
</dbReference>
<name>A0A318QAV8_9PROT</name>
<dbReference type="PRINTS" id="PR00081">
    <property type="entry name" value="GDHRDH"/>
</dbReference>
<comment type="caution">
    <text evidence="4">The sequence shown here is derived from an EMBL/GenBank/DDBJ whole genome shotgun (WGS) entry which is preliminary data.</text>
</comment>
<dbReference type="CDD" id="cd05233">
    <property type="entry name" value="SDR_c"/>
    <property type="match status" value="1"/>
</dbReference>
<feature type="domain" description="Ketoreductase" evidence="3">
    <location>
        <begin position="17"/>
        <end position="189"/>
    </location>
</feature>
<dbReference type="PANTHER" id="PTHR44196">
    <property type="entry name" value="DEHYDROGENASE/REDUCTASE SDR FAMILY MEMBER 7B"/>
    <property type="match status" value="1"/>
</dbReference>
<proteinExistence type="inferred from homology"/>
<dbReference type="InterPro" id="IPR036291">
    <property type="entry name" value="NAD(P)-bd_dom_sf"/>
</dbReference>
<evidence type="ECO:0000259" key="3">
    <source>
        <dbReference type="SMART" id="SM00822"/>
    </source>
</evidence>
<accession>A0A318QAV8</accession>
<dbReference type="AlphaFoldDB" id="A0A318QAV8"/>